<name>A0ABY2M3K6_9LEPT</name>
<dbReference type="EMBL" id="RQFU01000018">
    <property type="protein sequence ID" value="TGL19949.1"/>
    <property type="molecule type" value="Genomic_DNA"/>
</dbReference>
<dbReference type="Gene3D" id="1.20.1330.10">
    <property type="entry name" value="f41 fragment of flagellin, N-terminal domain"/>
    <property type="match status" value="1"/>
</dbReference>
<accession>A0ABY2M3K6</accession>
<dbReference type="RefSeq" id="WP_135635716.1">
    <property type="nucleotide sequence ID" value="NZ_RQFU01000018.1"/>
</dbReference>
<keyword evidence="2" id="KW-1185">Reference proteome</keyword>
<keyword evidence="1" id="KW-0282">Flagellum</keyword>
<sequence length="241" mass="27927">MKIKYDPNLIFGSKRESLFGKQILKARSLIRKYFGGKRSNDSKNVKLNVLTSIRRGGLLQTKLEKETYHSIDSRLKFISITATALERLHLIQPIQTTFQKQKFLIHQTIVYLDTLLAISEHLMALSTNEHGKKQFRWEKQREVEELVDEVDRIASTAEFNQMTLFLGDFAKSSRTASMWFLKESGEVFQVYIATMTSKSLGLTDFKNEVITLSSPIEYENKVKLAIERIKEERKQMANVLE</sequence>
<organism evidence="1 2">
    <name type="scientific">Leptospira yanagawae</name>
    <dbReference type="NCBI Taxonomy" id="293069"/>
    <lineage>
        <taxon>Bacteria</taxon>
        <taxon>Pseudomonadati</taxon>
        <taxon>Spirochaetota</taxon>
        <taxon>Spirochaetia</taxon>
        <taxon>Leptospirales</taxon>
        <taxon>Leptospiraceae</taxon>
        <taxon>Leptospira</taxon>
    </lineage>
</organism>
<evidence type="ECO:0000313" key="1">
    <source>
        <dbReference type="EMBL" id="TGL19949.1"/>
    </source>
</evidence>
<keyword evidence="1" id="KW-0966">Cell projection</keyword>
<dbReference type="SUPFAM" id="SSF64518">
    <property type="entry name" value="Phase 1 flagellin"/>
    <property type="match status" value="1"/>
</dbReference>
<dbReference type="Proteomes" id="UP000298200">
    <property type="component" value="Unassembled WGS sequence"/>
</dbReference>
<keyword evidence="1" id="KW-0969">Cilium</keyword>
<gene>
    <name evidence="1" type="ORF">EHQ46_11185</name>
</gene>
<evidence type="ECO:0000313" key="2">
    <source>
        <dbReference type="Proteomes" id="UP000298200"/>
    </source>
</evidence>
<protein>
    <submittedName>
        <fullName evidence="1">Flagellar filament core protein flaB2 domain protein</fullName>
    </submittedName>
</protein>
<proteinExistence type="predicted"/>
<comment type="caution">
    <text evidence="1">The sequence shown here is derived from an EMBL/GenBank/DDBJ whole genome shotgun (WGS) entry which is preliminary data.</text>
</comment>
<reference evidence="2" key="1">
    <citation type="journal article" date="2019" name="PLoS Negl. Trop. Dis.">
        <title>Revisiting the worldwide diversity of Leptospira species in the environment.</title>
        <authorList>
            <person name="Vincent A.T."/>
            <person name="Schiettekatte O."/>
            <person name="Bourhy P."/>
            <person name="Veyrier F.J."/>
            <person name="Picardeau M."/>
        </authorList>
    </citation>
    <scope>NUCLEOTIDE SEQUENCE [LARGE SCALE GENOMIC DNA]</scope>
    <source>
        <strain evidence="2">201800272</strain>
    </source>
</reference>